<dbReference type="OrthoDB" id="273345at2759"/>
<comment type="caution">
    <text evidence="2">The sequence shown here is derived from an EMBL/GenBank/DDBJ whole genome shotgun (WGS) entry which is preliminary data.</text>
</comment>
<accession>A0A1E5UMI7</accession>
<name>A0A1E5UMI7_9POAL</name>
<evidence type="ECO:0000313" key="2">
    <source>
        <dbReference type="EMBL" id="OEL14089.1"/>
    </source>
</evidence>
<dbReference type="STRING" id="888268.A0A1E5UMI7"/>
<evidence type="ECO:0000313" key="3">
    <source>
        <dbReference type="Proteomes" id="UP000095767"/>
    </source>
</evidence>
<dbReference type="AlphaFoldDB" id="A0A1E5UMI7"/>
<evidence type="ECO:0000256" key="1">
    <source>
        <dbReference type="SAM" id="MobiDB-lite"/>
    </source>
</evidence>
<evidence type="ECO:0008006" key="4">
    <source>
        <dbReference type="Google" id="ProtNLM"/>
    </source>
</evidence>
<keyword evidence="3" id="KW-1185">Reference proteome</keyword>
<gene>
    <name evidence="2" type="ORF">BAE44_0024892</name>
</gene>
<reference evidence="2 3" key="1">
    <citation type="submission" date="2016-09" db="EMBL/GenBank/DDBJ databases">
        <title>The draft genome of Dichanthelium oligosanthes: A C3 panicoid grass species.</title>
        <authorList>
            <person name="Studer A.J."/>
            <person name="Schnable J.C."/>
            <person name="Brutnell T.P."/>
        </authorList>
    </citation>
    <scope>NUCLEOTIDE SEQUENCE [LARGE SCALE GENOMIC DNA]</scope>
    <source>
        <strain evidence="3">cv. Kellogg 1175</strain>
        <tissue evidence="2">Leaf</tissue>
    </source>
</reference>
<sequence length="222" mass="23145">MSTHGGCKASLKVAEMEKPPAGEERVKWLGHYSSGHSILIVGDGDFSLALATAFGSGANLVATSLDSYGYFGSLGFVATTGGELRLDPTFAPGQALSFGILDFVADHLGDLYLHNRALTQPREVTEQPVFEGGALFPICDGLLCCHAVVGLPANSTFVGMASYVPASFLDLLEDSSGASSSKAGYLGDEHVLHECYMVNIADSTPSGVTGGNDNTPPQRTPE</sequence>
<protein>
    <recommendedName>
        <fullName evidence="4">25S rRNA (uridine-N(3))-methyltransferase BMT5-like domain-containing protein</fullName>
    </recommendedName>
</protein>
<dbReference type="Proteomes" id="UP000095767">
    <property type="component" value="Unassembled WGS sequence"/>
</dbReference>
<dbReference type="EMBL" id="LWDX02071238">
    <property type="protein sequence ID" value="OEL14089.1"/>
    <property type="molecule type" value="Genomic_DNA"/>
</dbReference>
<proteinExistence type="predicted"/>
<organism evidence="2 3">
    <name type="scientific">Dichanthelium oligosanthes</name>
    <dbReference type="NCBI Taxonomy" id="888268"/>
    <lineage>
        <taxon>Eukaryota</taxon>
        <taxon>Viridiplantae</taxon>
        <taxon>Streptophyta</taxon>
        <taxon>Embryophyta</taxon>
        <taxon>Tracheophyta</taxon>
        <taxon>Spermatophyta</taxon>
        <taxon>Magnoliopsida</taxon>
        <taxon>Liliopsida</taxon>
        <taxon>Poales</taxon>
        <taxon>Poaceae</taxon>
        <taxon>PACMAD clade</taxon>
        <taxon>Panicoideae</taxon>
        <taxon>Panicodae</taxon>
        <taxon>Paniceae</taxon>
        <taxon>Dichantheliinae</taxon>
        <taxon>Dichanthelium</taxon>
    </lineage>
</organism>
<feature type="region of interest" description="Disordered" evidence="1">
    <location>
        <begin position="203"/>
        <end position="222"/>
    </location>
</feature>